<gene>
    <name evidence="6" type="ORF">M8C21_029883</name>
</gene>
<dbReference type="PANTHER" id="PTHR32002:SF49">
    <property type="entry name" value="BILE ACID:SODIUM SYMPORTER_ARSENICAL RESISTANCE PROTEIN ACR3-RELATED"/>
    <property type="match status" value="1"/>
</dbReference>
<sequence length="588" mass="66759">MSKTISEFVESFRIPLHHWDPRDDRKLWVFWSQDDGSQNNSPSADRSTRMIYEKIKSAFSSMLVTDDMQFKCQFWAPVTISGRKLLTISGQPFAVSELSDHFTDDRLNSEKYQYIIDGNHIDIERDPMIINGGPAIAYLNRMPYMDALVGNSVEASKRVSIMLPICSRSQISCIGVVECCVREYEPYAFCVPLLAMNRALKEAGLDVFDLQSYIPYKAIDGLKPARDEIAKALAIVCGSHNITLAQVWIPYEAKNNVRFSSSLVDTRKKPMLALKLTGYLSTVNSGSSSGDLGHYYSLCDIVPQETEELALRTLQNYESRYISKIHPHRLMYDSPWILGSDYSVNSGLAICLRCIDTGDFDYAFEFIWRKHSNTTIVLEALILTLKRCLPSFKFASGVELGDELYVIDVEGSTINETSNFKLFQGVENGKKHSEVKCKISSIPLPRNLIEIQFGRTIKEAARNLNVCESTLKRKLKDHRILEWPGPKLVNRKPNDSSIIQIDTNEKYNEPIQGPSTVTIKAHGADDIIKFCLPISHATFENVDREIRMKFKLTIKTYKIKYRDEIGDWILLTSDEDINCLSSLKVTEA</sequence>
<evidence type="ECO:0000313" key="7">
    <source>
        <dbReference type="Proteomes" id="UP001206925"/>
    </source>
</evidence>
<keyword evidence="3" id="KW-0804">Transcription</keyword>
<evidence type="ECO:0000256" key="3">
    <source>
        <dbReference type="ARBA" id="ARBA00023163"/>
    </source>
</evidence>
<keyword evidence="7" id="KW-1185">Reference proteome</keyword>
<dbReference type="GO" id="GO:0003677">
    <property type="term" value="F:DNA binding"/>
    <property type="evidence" value="ECO:0007669"/>
    <property type="project" value="UniProtKB-KW"/>
</dbReference>
<dbReference type="InterPro" id="IPR053793">
    <property type="entry name" value="PB1-like"/>
</dbReference>
<keyword evidence="4" id="KW-0539">Nucleus</keyword>
<dbReference type="SUPFAM" id="SSF54277">
    <property type="entry name" value="CAD &amp; PB1 domains"/>
    <property type="match status" value="1"/>
</dbReference>
<dbReference type="InterPro" id="IPR045012">
    <property type="entry name" value="NLP"/>
</dbReference>
<organism evidence="6 7">
    <name type="scientific">Ambrosia artemisiifolia</name>
    <name type="common">Common ragweed</name>
    <dbReference type="NCBI Taxonomy" id="4212"/>
    <lineage>
        <taxon>Eukaryota</taxon>
        <taxon>Viridiplantae</taxon>
        <taxon>Streptophyta</taxon>
        <taxon>Embryophyta</taxon>
        <taxon>Tracheophyta</taxon>
        <taxon>Spermatophyta</taxon>
        <taxon>Magnoliopsida</taxon>
        <taxon>eudicotyledons</taxon>
        <taxon>Gunneridae</taxon>
        <taxon>Pentapetalae</taxon>
        <taxon>asterids</taxon>
        <taxon>campanulids</taxon>
        <taxon>Asterales</taxon>
        <taxon>Asteraceae</taxon>
        <taxon>Asteroideae</taxon>
        <taxon>Heliantheae alliance</taxon>
        <taxon>Heliantheae</taxon>
        <taxon>Ambrosia</taxon>
    </lineage>
</organism>
<feature type="domain" description="PB1" evidence="5">
    <location>
        <begin position="516"/>
        <end position="588"/>
    </location>
</feature>
<dbReference type="Pfam" id="PF22922">
    <property type="entry name" value="GAF_NLP"/>
    <property type="match status" value="1"/>
</dbReference>
<keyword evidence="1" id="KW-0805">Transcription regulation</keyword>
<reference evidence="6" key="1">
    <citation type="submission" date="2022-06" db="EMBL/GenBank/DDBJ databases">
        <title>Uncovering the hologenomic basis of an extraordinary plant invasion.</title>
        <authorList>
            <person name="Bieker V.C."/>
            <person name="Martin M.D."/>
            <person name="Gilbert T."/>
            <person name="Hodgins K."/>
            <person name="Battlay P."/>
            <person name="Petersen B."/>
            <person name="Wilson J."/>
        </authorList>
    </citation>
    <scope>NUCLEOTIDE SEQUENCE</scope>
    <source>
        <strain evidence="6">AA19_3_7</strain>
        <tissue evidence="6">Leaf</tissue>
    </source>
</reference>
<dbReference type="PROSITE" id="PS51745">
    <property type="entry name" value="PB1"/>
    <property type="match status" value="1"/>
</dbReference>
<keyword evidence="2" id="KW-0238">DNA-binding</keyword>
<dbReference type="EMBL" id="JAMZMK010010862">
    <property type="protein sequence ID" value="KAI7729997.1"/>
    <property type="molecule type" value="Genomic_DNA"/>
</dbReference>
<accession>A0AAD5BV18</accession>
<dbReference type="AlphaFoldDB" id="A0AAD5BV18"/>
<evidence type="ECO:0000259" key="5">
    <source>
        <dbReference type="PROSITE" id="PS51745"/>
    </source>
</evidence>
<dbReference type="InterPro" id="IPR055081">
    <property type="entry name" value="NLP1-9_GAF"/>
</dbReference>
<dbReference type="Proteomes" id="UP001206925">
    <property type="component" value="Unassembled WGS sequence"/>
</dbReference>
<dbReference type="InterPro" id="IPR000270">
    <property type="entry name" value="PB1_dom"/>
</dbReference>
<evidence type="ECO:0000256" key="2">
    <source>
        <dbReference type="ARBA" id="ARBA00023125"/>
    </source>
</evidence>
<dbReference type="GO" id="GO:0003700">
    <property type="term" value="F:DNA-binding transcription factor activity"/>
    <property type="evidence" value="ECO:0007669"/>
    <property type="project" value="InterPro"/>
</dbReference>
<dbReference type="Pfam" id="PF02042">
    <property type="entry name" value="RWP-RK"/>
    <property type="match status" value="1"/>
</dbReference>
<evidence type="ECO:0000313" key="6">
    <source>
        <dbReference type="EMBL" id="KAI7729997.1"/>
    </source>
</evidence>
<proteinExistence type="predicted"/>
<dbReference type="CDD" id="cd05992">
    <property type="entry name" value="PB1"/>
    <property type="match status" value="1"/>
</dbReference>
<dbReference type="Gene3D" id="3.10.20.90">
    <property type="entry name" value="Phosphatidylinositol 3-kinase Catalytic Subunit, Chain A, domain 1"/>
    <property type="match status" value="1"/>
</dbReference>
<name>A0AAD5BV18_AMBAR</name>
<comment type="caution">
    <text evidence="6">The sequence shown here is derived from an EMBL/GenBank/DDBJ whole genome shotgun (WGS) entry which is preliminary data.</text>
</comment>
<dbReference type="InterPro" id="IPR003035">
    <property type="entry name" value="RWP-RK_dom"/>
</dbReference>
<dbReference type="PANTHER" id="PTHR32002">
    <property type="entry name" value="PROTEIN NLP8"/>
    <property type="match status" value="1"/>
</dbReference>
<evidence type="ECO:0000256" key="1">
    <source>
        <dbReference type="ARBA" id="ARBA00023015"/>
    </source>
</evidence>
<evidence type="ECO:0000256" key="4">
    <source>
        <dbReference type="ARBA" id="ARBA00023242"/>
    </source>
</evidence>
<protein>
    <recommendedName>
        <fullName evidence="5">PB1 domain-containing protein</fullName>
    </recommendedName>
</protein>
<dbReference type="Pfam" id="PF00564">
    <property type="entry name" value="PB1"/>
    <property type="match status" value="1"/>
</dbReference>